<evidence type="ECO:0000313" key="2">
    <source>
        <dbReference type="Proteomes" id="UP001151760"/>
    </source>
</evidence>
<reference evidence="1" key="1">
    <citation type="journal article" date="2022" name="Int. J. Mol. Sci.">
        <title>Draft Genome of Tanacetum Coccineum: Genomic Comparison of Closely Related Tanacetum-Family Plants.</title>
        <authorList>
            <person name="Yamashiro T."/>
            <person name="Shiraishi A."/>
            <person name="Nakayama K."/>
            <person name="Satake H."/>
        </authorList>
    </citation>
    <scope>NUCLEOTIDE SEQUENCE</scope>
</reference>
<organism evidence="1 2">
    <name type="scientific">Tanacetum coccineum</name>
    <dbReference type="NCBI Taxonomy" id="301880"/>
    <lineage>
        <taxon>Eukaryota</taxon>
        <taxon>Viridiplantae</taxon>
        <taxon>Streptophyta</taxon>
        <taxon>Embryophyta</taxon>
        <taxon>Tracheophyta</taxon>
        <taxon>Spermatophyta</taxon>
        <taxon>Magnoliopsida</taxon>
        <taxon>eudicotyledons</taxon>
        <taxon>Gunneridae</taxon>
        <taxon>Pentapetalae</taxon>
        <taxon>asterids</taxon>
        <taxon>campanulids</taxon>
        <taxon>Asterales</taxon>
        <taxon>Asteraceae</taxon>
        <taxon>Asteroideae</taxon>
        <taxon>Anthemideae</taxon>
        <taxon>Anthemidinae</taxon>
        <taxon>Tanacetum</taxon>
    </lineage>
</organism>
<protein>
    <submittedName>
        <fullName evidence="1">Uncharacterized protein</fullName>
    </submittedName>
</protein>
<name>A0ABQ5G1G5_9ASTR</name>
<reference evidence="1" key="2">
    <citation type="submission" date="2022-01" db="EMBL/GenBank/DDBJ databases">
        <authorList>
            <person name="Yamashiro T."/>
            <person name="Shiraishi A."/>
            <person name="Satake H."/>
            <person name="Nakayama K."/>
        </authorList>
    </citation>
    <scope>NUCLEOTIDE SEQUENCE</scope>
</reference>
<dbReference type="EMBL" id="BQNB010017975">
    <property type="protein sequence ID" value="GJT69299.1"/>
    <property type="molecule type" value="Genomic_DNA"/>
</dbReference>
<dbReference type="Proteomes" id="UP001151760">
    <property type="component" value="Unassembled WGS sequence"/>
</dbReference>
<evidence type="ECO:0000313" key="1">
    <source>
        <dbReference type="EMBL" id="GJT69299.1"/>
    </source>
</evidence>
<gene>
    <name evidence="1" type="ORF">Tco_1028585</name>
</gene>
<proteinExistence type="predicted"/>
<keyword evidence="2" id="KW-1185">Reference proteome</keyword>
<accession>A0ABQ5G1G5</accession>
<sequence>MVSANIHISDLFVEYALKGTRLEMSLATDSLRTSLDLIKSEDGMDSSNRTLFSCNKCNKDVNGLFNLRFVSHAVAIASAQKNKGSLEAESIVLDAPQQSVVSVFRTMPSCSVLRVYKFDAQFLNSLKVMD</sequence>
<comment type="caution">
    <text evidence="1">The sequence shown here is derived from an EMBL/GenBank/DDBJ whole genome shotgun (WGS) entry which is preliminary data.</text>
</comment>